<dbReference type="GO" id="GO:0005685">
    <property type="term" value="C:U1 snRNP"/>
    <property type="evidence" value="ECO:0007669"/>
    <property type="project" value="InterPro"/>
</dbReference>
<evidence type="ECO:0000313" key="4">
    <source>
        <dbReference type="Proteomes" id="UP000075225"/>
    </source>
</evidence>
<proteinExistence type="inferred from homology"/>
<protein>
    <submittedName>
        <fullName evidence="3">Putative alternative splicing type 3 and</fullName>
    </submittedName>
</protein>
<dbReference type="VEuPathDB" id="ToxoDB:TGPRC2_210980B"/>
<dbReference type="InterPro" id="IPR004882">
    <property type="entry name" value="Luc7-rel"/>
</dbReference>
<dbReference type="OrthoDB" id="153872at2759"/>
<reference evidence="4" key="1">
    <citation type="submission" date="2016-03" db="EMBL/GenBank/DDBJ databases">
        <authorList>
            <person name="Sibley D."/>
            <person name="Venepally P."/>
            <person name="Karamycheva S."/>
            <person name="Hadjithomas M."/>
            <person name="Khan A."/>
            <person name="Brunk B."/>
            <person name="Roos D."/>
            <person name="Caler E."/>
            <person name="Lorenzi H."/>
        </authorList>
    </citation>
    <scope>NUCLEOTIDE SEQUENCE [LARGE SCALE GENOMIC DNA]</scope>
    <source>
        <strain evidence="4">TgCatPRC2</strain>
    </source>
</reference>
<dbReference type="AlphaFoldDB" id="A0A151H3C6"/>
<feature type="non-terminal residue" evidence="3">
    <location>
        <position position="89"/>
    </location>
</feature>
<dbReference type="Proteomes" id="UP000075225">
    <property type="component" value="Unassembled WGS sequence"/>
</dbReference>
<evidence type="ECO:0000256" key="1">
    <source>
        <dbReference type="ARBA" id="ARBA00005655"/>
    </source>
</evidence>
<evidence type="ECO:0000256" key="2">
    <source>
        <dbReference type="SAM" id="Coils"/>
    </source>
</evidence>
<feature type="non-terminal residue" evidence="3">
    <location>
        <position position="1"/>
    </location>
</feature>
<evidence type="ECO:0000313" key="3">
    <source>
        <dbReference type="EMBL" id="KYK63846.1"/>
    </source>
</evidence>
<dbReference type="GO" id="GO:0006376">
    <property type="term" value="P:mRNA splice site recognition"/>
    <property type="evidence" value="ECO:0007669"/>
    <property type="project" value="InterPro"/>
</dbReference>
<sequence length="89" mass="10499">CPKEHRPDLKEAFEKDENHEYYKALYEQEFMKFLKRLVDQMESRIKKVQQRIDANNTVTELDKDTAEKVNAVNAQISELLKKQDEAGAK</sequence>
<comment type="caution">
    <text evidence="3">The sequence shown here is derived from an EMBL/GenBank/DDBJ whole genome shotgun (WGS) entry which is preliminary data.</text>
</comment>
<dbReference type="GO" id="GO:0003729">
    <property type="term" value="F:mRNA binding"/>
    <property type="evidence" value="ECO:0007669"/>
    <property type="project" value="InterPro"/>
</dbReference>
<dbReference type="Pfam" id="PF03194">
    <property type="entry name" value="LUC7"/>
    <property type="match status" value="1"/>
</dbReference>
<dbReference type="EMBL" id="AHZP02002506">
    <property type="protein sequence ID" value="KYK63846.1"/>
    <property type="molecule type" value="Genomic_DNA"/>
</dbReference>
<organism evidence="3 4">
    <name type="scientific">Toxoplasma gondii TgCatPRC2</name>
    <dbReference type="NCBI Taxonomy" id="1130821"/>
    <lineage>
        <taxon>Eukaryota</taxon>
        <taxon>Sar</taxon>
        <taxon>Alveolata</taxon>
        <taxon>Apicomplexa</taxon>
        <taxon>Conoidasida</taxon>
        <taxon>Coccidia</taxon>
        <taxon>Eucoccidiorida</taxon>
        <taxon>Eimeriorina</taxon>
        <taxon>Sarcocystidae</taxon>
        <taxon>Toxoplasma</taxon>
    </lineage>
</organism>
<comment type="similarity">
    <text evidence="1">Belongs to the Luc7 family.</text>
</comment>
<name>A0A151H3C6_TOXGO</name>
<accession>A0A151H3C6</accession>
<feature type="coiled-coil region" evidence="2">
    <location>
        <begin position="31"/>
        <end position="58"/>
    </location>
</feature>
<keyword evidence="2" id="KW-0175">Coiled coil</keyword>
<gene>
    <name evidence="3" type="ORF">TGPRC2_210980B</name>
</gene>